<dbReference type="InParanoid" id="A0A543B2Y8"/>
<dbReference type="PROSITE" id="PS51746">
    <property type="entry name" value="PPM_2"/>
    <property type="match status" value="1"/>
</dbReference>
<dbReference type="Proteomes" id="UP000317043">
    <property type="component" value="Unassembled WGS sequence"/>
</dbReference>
<evidence type="ECO:0000259" key="1">
    <source>
        <dbReference type="PROSITE" id="PS51746"/>
    </source>
</evidence>
<name>A0A543B2Y8_9ACTN</name>
<dbReference type="CDD" id="cd00143">
    <property type="entry name" value="PP2Cc"/>
    <property type="match status" value="1"/>
</dbReference>
<dbReference type="InterPro" id="IPR036457">
    <property type="entry name" value="PPM-type-like_dom_sf"/>
</dbReference>
<dbReference type="SUPFAM" id="SSF81606">
    <property type="entry name" value="PP2C-like"/>
    <property type="match status" value="1"/>
</dbReference>
<dbReference type="SMART" id="SM00332">
    <property type="entry name" value="PP2Cc"/>
    <property type="match status" value="1"/>
</dbReference>
<reference evidence="2 3" key="1">
    <citation type="submission" date="2019-06" db="EMBL/GenBank/DDBJ databases">
        <title>Sequencing the genomes of 1000 actinobacteria strains.</title>
        <authorList>
            <person name="Klenk H.-P."/>
        </authorList>
    </citation>
    <scope>NUCLEOTIDE SEQUENCE [LARGE SCALE GENOMIC DNA]</scope>
    <source>
        <strain evidence="2 3">DSM 45928</strain>
    </source>
</reference>
<dbReference type="OrthoDB" id="9801841at2"/>
<dbReference type="RefSeq" id="WP_142044301.1">
    <property type="nucleotide sequence ID" value="NZ_JBHTGS010000002.1"/>
</dbReference>
<comment type="caution">
    <text evidence="2">The sequence shown here is derived from an EMBL/GenBank/DDBJ whole genome shotgun (WGS) entry which is preliminary data.</text>
</comment>
<protein>
    <submittedName>
        <fullName evidence="2">Serine/threonine protein phosphatase PrpC</fullName>
    </submittedName>
</protein>
<dbReference type="AlphaFoldDB" id="A0A543B2Y8"/>
<keyword evidence="3" id="KW-1185">Reference proteome</keyword>
<sequence length="333" mass="34717">MTTKTDSLQCPVCGEPADPSHLGCEACGADLHAPASAAGHWLSSAAPETPCAECGSTNIDTHGYCGGCGKRQTRTSDRTELDLSAIGAATDFGKRHHYNQDAMAIGRYDDIITGVVCDGVSSSTFGELAALAAAEAGIAETLAALTDGQPVDQAALAAVTAAGQAASDAGVRHPDNPPSCTYVSAILDARGIHLTWIGDSRAYWVTPDRGYCLTVDDSHTGRLAAMGVPADDERYRTPYANALLAWLGSDAPKLEPNTRTVLPEQPGLLVVCSDGLSGYLESDDHLAQLIDETASCTRIASSLTDWARRCGGRDNISVIVARFPSTAQEVPSP</sequence>
<accession>A0A543B2Y8</accession>
<dbReference type="InterPro" id="IPR001932">
    <property type="entry name" value="PPM-type_phosphatase-like_dom"/>
</dbReference>
<dbReference type="Gene3D" id="3.60.40.10">
    <property type="entry name" value="PPM-type phosphatase domain"/>
    <property type="match status" value="1"/>
</dbReference>
<gene>
    <name evidence="2" type="ORF">FB566_4787</name>
</gene>
<dbReference type="Pfam" id="PF13672">
    <property type="entry name" value="PP2C_2"/>
    <property type="match status" value="1"/>
</dbReference>
<dbReference type="EMBL" id="VFOW01000001">
    <property type="protein sequence ID" value="TQL79186.1"/>
    <property type="molecule type" value="Genomic_DNA"/>
</dbReference>
<evidence type="ECO:0000313" key="3">
    <source>
        <dbReference type="Proteomes" id="UP000317043"/>
    </source>
</evidence>
<feature type="domain" description="PPM-type phosphatase" evidence="1">
    <location>
        <begin position="85"/>
        <end position="323"/>
    </location>
</feature>
<proteinExistence type="predicted"/>
<evidence type="ECO:0000313" key="2">
    <source>
        <dbReference type="EMBL" id="TQL79186.1"/>
    </source>
</evidence>
<organism evidence="2 3">
    <name type="scientific">Stackebrandtia endophytica</name>
    <dbReference type="NCBI Taxonomy" id="1496996"/>
    <lineage>
        <taxon>Bacteria</taxon>
        <taxon>Bacillati</taxon>
        <taxon>Actinomycetota</taxon>
        <taxon>Actinomycetes</taxon>
        <taxon>Glycomycetales</taxon>
        <taxon>Glycomycetaceae</taxon>
        <taxon>Stackebrandtia</taxon>
    </lineage>
</organism>